<keyword evidence="2" id="KW-1185">Reference proteome</keyword>
<evidence type="ECO:0000313" key="1">
    <source>
        <dbReference type="Ensembl" id="ENSMMOP00000010646.1"/>
    </source>
</evidence>
<accession>A0A3Q3W386</accession>
<evidence type="ECO:0008006" key="3">
    <source>
        <dbReference type="Google" id="ProtNLM"/>
    </source>
</evidence>
<sequence length="75" mass="8594">MNQHKLPDTGFKKISKEFEICHSTVGKIVHKWKTAANMPRSGRPNKLTPRADVKMLKVGTKKPYGIYSRLLLLFI</sequence>
<reference evidence="1" key="1">
    <citation type="submission" date="2025-08" db="UniProtKB">
        <authorList>
            <consortium name="Ensembl"/>
        </authorList>
    </citation>
    <scope>IDENTIFICATION</scope>
</reference>
<dbReference type="Proteomes" id="UP000261620">
    <property type="component" value="Unplaced"/>
</dbReference>
<evidence type="ECO:0000313" key="2">
    <source>
        <dbReference type="Proteomes" id="UP000261620"/>
    </source>
</evidence>
<dbReference type="STRING" id="94237.ENSMMOP00000010646"/>
<reference evidence="1" key="2">
    <citation type="submission" date="2025-09" db="UniProtKB">
        <authorList>
            <consortium name="Ensembl"/>
        </authorList>
    </citation>
    <scope>IDENTIFICATION</scope>
</reference>
<organism evidence="1 2">
    <name type="scientific">Mola mola</name>
    <name type="common">Ocean sunfish</name>
    <name type="synonym">Tetraodon mola</name>
    <dbReference type="NCBI Taxonomy" id="94237"/>
    <lineage>
        <taxon>Eukaryota</taxon>
        <taxon>Metazoa</taxon>
        <taxon>Chordata</taxon>
        <taxon>Craniata</taxon>
        <taxon>Vertebrata</taxon>
        <taxon>Euteleostomi</taxon>
        <taxon>Actinopterygii</taxon>
        <taxon>Neopterygii</taxon>
        <taxon>Teleostei</taxon>
        <taxon>Neoteleostei</taxon>
        <taxon>Acanthomorphata</taxon>
        <taxon>Eupercaria</taxon>
        <taxon>Tetraodontiformes</taxon>
        <taxon>Molidae</taxon>
        <taxon>Mola</taxon>
    </lineage>
</organism>
<name>A0A3Q3W386_MOLML</name>
<dbReference type="AlphaFoldDB" id="A0A3Q3W386"/>
<dbReference type="Gene3D" id="1.10.10.10">
    <property type="entry name" value="Winged helix-like DNA-binding domain superfamily/Winged helix DNA-binding domain"/>
    <property type="match status" value="1"/>
</dbReference>
<proteinExistence type="predicted"/>
<dbReference type="InterPro" id="IPR036388">
    <property type="entry name" value="WH-like_DNA-bd_sf"/>
</dbReference>
<dbReference type="Ensembl" id="ENSMMOT00000010829.1">
    <property type="protein sequence ID" value="ENSMMOP00000010646.1"/>
    <property type="gene ID" value="ENSMMOG00000008214.1"/>
</dbReference>
<protein>
    <recommendedName>
        <fullName evidence="3">Transposase Tc1-like domain-containing protein</fullName>
    </recommendedName>
</protein>